<dbReference type="InterPro" id="IPR046348">
    <property type="entry name" value="SIS_dom_sf"/>
</dbReference>
<keyword evidence="8" id="KW-0413">Isomerase</keyword>
<feature type="domain" description="SIS" evidence="7">
    <location>
        <begin position="43"/>
        <end position="185"/>
    </location>
</feature>
<dbReference type="NCBIfam" id="TIGR00393">
    <property type="entry name" value="kpsF"/>
    <property type="match status" value="1"/>
</dbReference>
<protein>
    <submittedName>
        <fullName evidence="8">Arabinose 5-phosphate isomerase KdsD</fullName>
        <ecNumber evidence="8">5.3.1.13</ecNumber>
    </submittedName>
</protein>
<dbReference type="SMART" id="SM00116">
    <property type="entry name" value="CBS"/>
    <property type="match status" value="2"/>
</dbReference>
<dbReference type="PANTHER" id="PTHR42745">
    <property type="match status" value="1"/>
</dbReference>
<evidence type="ECO:0000256" key="2">
    <source>
        <dbReference type="ARBA" id="ARBA00022737"/>
    </source>
</evidence>
<comment type="similarity">
    <text evidence="1 4">Belongs to the SIS family. GutQ/KpsF subfamily.</text>
</comment>
<evidence type="ECO:0000313" key="9">
    <source>
        <dbReference type="Proteomes" id="UP000595296"/>
    </source>
</evidence>
<dbReference type="InterPro" id="IPR046342">
    <property type="entry name" value="CBS_dom_sf"/>
</dbReference>
<dbReference type="CDD" id="cd04604">
    <property type="entry name" value="CBS_pair_SIS_assoc"/>
    <property type="match status" value="1"/>
</dbReference>
<gene>
    <name evidence="8" type="primary">kdsD</name>
    <name evidence="8" type="ORF">H6P87_00677</name>
</gene>
<dbReference type="Gene3D" id="3.40.50.10490">
    <property type="entry name" value="Glucose-6-phosphate isomerase like protein, domain 1"/>
    <property type="match status" value="1"/>
</dbReference>
<evidence type="ECO:0000256" key="3">
    <source>
        <dbReference type="ARBA" id="ARBA00023122"/>
    </source>
</evidence>
<dbReference type="InterPro" id="IPR004800">
    <property type="entry name" value="KdsD/KpsF-type"/>
</dbReference>
<evidence type="ECO:0000256" key="4">
    <source>
        <dbReference type="PIRNR" id="PIRNR004692"/>
    </source>
</evidence>
<evidence type="ECO:0000259" key="6">
    <source>
        <dbReference type="PROSITE" id="PS51371"/>
    </source>
</evidence>
<sequence>MTKKDIKMTDTNNYRIIAKRVISSEASALEKLSENIPEDFNRIIEFLLSFKGRVILTGIGKSGYIARKIAASFSSTGMPAFYLHPAEASHGDLGMVTRNDLVIMLSNSGETKELFNIIEYCKNSSIKIAAMTMNKNSTLAKRSDFLLIVPEYPEASVIGAPTISSLIMLSLGDALMTVIHEKRGFTKDDFKIYHPGGTIGANLTKIKNLMRSGDEIPLVYEDTSFAETIIIMNKKRLGCTLVTDKNQNLIGIITDGDLRRHINDQIHLKTASSIMTKNPIHISSEIFAKEALNLMKAKNITNIPIVDDNIIIGIIHIHDLLRIGVS</sequence>
<evidence type="ECO:0000259" key="7">
    <source>
        <dbReference type="PROSITE" id="PS51464"/>
    </source>
</evidence>
<dbReference type="InterPro" id="IPR050986">
    <property type="entry name" value="GutQ/KpsF_isomerases"/>
</dbReference>
<feature type="domain" description="CBS" evidence="6">
    <location>
        <begin position="210"/>
        <end position="270"/>
    </location>
</feature>
<dbReference type="EMBL" id="CP060138">
    <property type="protein sequence ID" value="QQV75131.1"/>
    <property type="molecule type" value="Genomic_DNA"/>
</dbReference>
<dbReference type="Gene3D" id="3.10.580.10">
    <property type="entry name" value="CBS-domain"/>
    <property type="match status" value="1"/>
</dbReference>
<dbReference type="PANTHER" id="PTHR42745:SF1">
    <property type="entry name" value="ARABINOSE 5-PHOSPHATE ISOMERASE KDSD"/>
    <property type="match status" value="1"/>
</dbReference>
<dbReference type="InterPro" id="IPR000644">
    <property type="entry name" value="CBS_dom"/>
</dbReference>
<dbReference type="SUPFAM" id="SSF53697">
    <property type="entry name" value="SIS domain"/>
    <property type="match status" value="1"/>
</dbReference>
<evidence type="ECO:0000256" key="5">
    <source>
        <dbReference type="PROSITE-ProRule" id="PRU00703"/>
    </source>
</evidence>
<reference evidence="8 9" key="1">
    <citation type="journal article" date="2021" name="Int. J. Syst. Evol. Microbiol.">
        <title>Characterization of a novel transitional group Rickettsia species (Rickettsia tillamookensis sp. nov.) from the western black-legged tick, Ixodes pacificus.</title>
        <authorList>
            <person name="Gauthier D.T."/>
            <person name="Karpathy S.E."/>
            <person name="Grizzard S.L."/>
            <person name="Batra D."/>
            <person name="Rowe L.A."/>
            <person name="Paddock C.D."/>
        </authorList>
    </citation>
    <scope>NUCLEOTIDE SEQUENCE [LARGE SCALE GENOMIC DNA]</scope>
    <source>
        <strain evidence="8 9">Tillamook 23</strain>
    </source>
</reference>
<proteinExistence type="inferred from homology"/>
<dbReference type="GO" id="GO:0019146">
    <property type="term" value="F:arabinose-5-phosphate isomerase activity"/>
    <property type="evidence" value="ECO:0007669"/>
    <property type="project" value="UniProtKB-EC"/>
</dbReference>
<dbReference type="Proteomes" id="UP000595296">
    <property type="component" value="Chromosome"/>
</dbReference>
<dbReference type="PROSITE" id="PS51464">
    <property type="entry name" value="SIS"/>
    <property type="match status" value="1"/>
</dbReference>
<dbReference type="PIRSF" id="PIRSF004692">
    <property type="entry name" value="KdsD_KpsF"/>
    <property type="match status" value="1"/>
</dbReference>
<keyword evidence="9" id="KW-1185">Reference proteome</keyword>
<evidence type="ECO:0000256" key="1">
    <source>
        <dbReference type="ARBA" id="ARBA00008165"/>
    </source>
</evidence>
<dbReference type="Pfam" id="PF01380">
    <property type="entry name" value="SIS"/>
    <property type="match status" value="1"/>
</dbReference>
<keyword evidence="2" id="KW-0677">Repeat</keyword>
<organism evidence="8 9">
    <name type="scientific">Rickettsia tillamookensis</name>
    <dbReference type="NCBI Taxonomy" id="2761623"/>
    <lineage>
        <taxon>Bacteria</taxon>
        <taxon>Pseudomonadati</taxon>
        <taxon>Pseudomonadota</taxon>
        <taxon>Alphaproteobacteria</taxon>
        <taxon>Rickettsiales</taxon>
        <taxon>Rickettsiaceae</taxon>
        <taxon>Rickettsieae</taxon>
        <taxon>Rickettsia</taxon>
        <taxon>spotted fever group</taxon>
    </lineage>
</organism>
<dbReference type="InterPro" id="IPR001347">
    <property type="entry name" value="SIS_dom"/>
</dbReference>
<dbReference type="EC" id="5.3.1.13" evidence="8"/>
<dbReference type="InterPro" id="IPR035474">
    <property type="entry name" value="SIS_Kpsf"/>
</dbReference>
<dbReference type="Pfam" id="PF00571">
    <property type="entry name" value="CBS"/>
    <property type="match status" value="2"/>
</dbReference>
<feature type="domain" description="CBS" evidence="6">
    <location>
        <begin position="275"/>
        <end position="326"/>
    </location>
</feature>
<keyword evidence="3 5" id="KW-0129">CBS domain</keyword>
<dbReference type="PROSITE" id="PS51371">
    <property type="entry name" value="CBS"/>
    <property type="match status" value="2"/>
</dbReference>
<evidence type="ECO:0000313" key="8">
    <source>
        <dbReference type="EMBL" id="QQV75131.1"/>
    </source>
</evidence>
<dbReference type="CDD" id="cd05014">
    <property type="entry name" value="SIS_Kpsf"/>
    <property type="match status" value="1"/>
</dbReference>
<name>A0A9E6SQF7_9RICK</name>
<accession>A0A9E6SQF7</accession>